<dbReference type="PANTHER" id="PTHR33516">
    <property type="entry name" value="LEXA REPRESSOR"/>
    <property type="match status" value="1"/>
</dbReference>
<evidence type="ECO:0000313" key="10">
    <source>
        <dbReference type="Proteomes" id="UP000284021"/>
    </source>
</evidence>
<organism evidence="9 10">
    <name type="scientific">Pseudomonas cavernicola</name>
    <dbReference type="NCBI Taxonomy" id="2320866"/>
    <lineage>
        <taxon>Bacteria</taxon>
        <taxon>Pseudomonadati</taxon>
        <taxon>Pseudomonadota</taxon>
        <taxon>Gammaproteobacteria</taxon>
        <taxon>Pseudomonadales</taxon>
        <taxon>Pseudomonadaceae</taxon>
        <taxon>Pseudomonas</taxon>
    </lineage>
</organism>
<evidence type="ECO:0000256" key="6">
    <source>
        <dbReference type="ARBA" id="ARBA00023236"/>
    </source>
</evidence>
<proteinExistence type="inferred from homology"/>
<comment type="caution">
    <text evidence="9">The sequence shown here is derived from an EMBL/GenBank/DDBJ whole genome shotgun (WGS) entry which is preliminary data.</text>
</comment>
<keyword evidence="3 7" id="KW-0378">Hydrolase</keyword>
<dbReference type="EMBL" id="QYUR01000002">
    <property type="protein sequence ID" value="RJG12917.1"/>
    <property type="molecule type" value="Genomic_DNA"/>
</dbReference>
<gene>
    <name evidence="9" type="ORF">D3879_06450</name>
</gene>
<keyword evidence="4 7" id="KW-0068">Autocatalytic cleavage</keyword>
<reference evidence="9 10" key="1">
    <citation type="submission" date="2018-09" db="EMBL/GenBank/DDBJ databases">
        <authorList>
            <person name="Zhu H."/>
        </authorList>
    </citation>
    <scope>NUCLEOTIDE SEQUENCE [LARGE SCALE GENOMIC DNA]</scope>
    <source>
        <strain evidence="9 10">K1S02-6</strain>
    </source>
</reference>
<dbReference type="RefSeq" id="WP_119953240.1">
    <property type="nucleotide sequence ID" value="NZ_QYUR01000002.1"/>
</dbReference>
<dbReference type="GO" id="GO:0006281">
    <property type="term" value="P:DNA repair"/>
    <property type="evidence" value="ECO:0007669"/>
    <property type="project" value="UniProtKB-KW"/>
</dbReference>
<dbReference type="GO" id="GO:0016787">
    <property type="term" value="F:hydrolase activity"/>
    <property type="evidence" value="ECO:0007669"/>
    <property type="project" value="UniProtKB-KW"/>
</dbReference>
<dbReference type="Proteomes" id="UP000284021">
    <property type="component" value="Unassembled WGS sequence"/>
</dbReference>
<keyword evidence="10" id="KW-1185">Reference proteome</keyword>
<dbReference type="InterPro" id="IPR015927">
    <property type="entry name" value="Peptidase_S24_S26A/B/C"/>
</dbReference>
<name>A0A418XKD1_9PSED</name>
<dbReference type="PANTHER" id="PTHR33516:SF2">
    <property type="entry name" value="LEXA REPRESSOR-RELATED"/>
    <property type="match status" value="1"/>
</dbReference>
<dbReference type="CDD" id="cd06529">
    <property type="entry name" value="S24_LexA-like"/>
    <property type="match status" value="1"/>
</dbReference>
<keyword evidence="2" id="KW-0227">DNA damage</keyword>
<comment type="similarity">
    <text evidence="1 7">Belongs to the peptidase S24 family.</text>
</comment>
<evidence type="ECO:0000256" key="2">
    <source>
        <dbReference type="ARBA" id="ARBA00022763"/>
    </source>
</evidence>
<evidence type="ECO:0000256" key="4">
    <source>
        <dbReference type="ARBA" id="ARBA00022813"/>
    </source>
</evidence>
<dbReference type="InterPro" id="IPR050077">
    <property type="entry name" value="LexA_repressor"/>
</dbReference>
<dbReference type="GO" id="GO:0003677">
    <property type="term" value="F:DNA binding"/>
    <property type="evidence" value="ECO:0007669"/>
    <property type="project" value="InterPro"/>
</dbReference>
<keyword evidence="5" id="KW-0234">DNA repair</keyword>
<dbReference type="Pfam" id="PF00717">
    <property type="entry name" value="Peptidase_S24"/>
    <property type="match status" value="1"/>
</dbReference>
<accession>A0A418XKD1</accession>
<dbReference type="InterPro" id="IPR006197">
    <property type="entry name" value="Peptidase_S24_LexA"/>
</dbReference>
<evidence type="ECO:0000259" key="8">
    <source>
        <dbReference type="Pfam" id="PF00717"/>
    </source>
</evidence>
<dbReference type="NCBIfam" id="NF007621">
    <property type="entry name" value="PRK10276.1"/>
    <property type="match status" value="1"/>
</dbReference>
<dbReference type="OrthoDB" id="9787787at2"/>
<protein>
    <submittedName>
        <fullName evidence="9">Peptidase S24</fullName>
    </submittedName>
</protein>
<dbReference type="GO" id="GO:0006355">
    <property type="term" value="P:regulation of DNA-templated transcription"/>
    <property type="evidence" value="ECO:0007669"/>
    <property type="project" value="InterPro"/>
</dbReference>
<dbReference type="InterPro" id="IPR036286">
    <property type="entry name" value="LexA/Signal_pep-like_sf"/>
</dbReference>
<evidence type="ECO:0000256" key="7">
    <source>
        <dbReference type="RuleBase" id="RU003991"/>
    </source>
</evidence>
<dbReference type="InterPro" id="IPR039418">
    <property type="entry name" value="LexA-like"/>
</dbReference>
<sequence length="144" mass="15823">MSCTILGPLALGGQALPLYSSLVSAGFPSPAADHIEAEISLDELLNLRAPHMYIAQAVGDSMIGVGIFDRDWLVVDRSLEVVSGDIVIAALNNEALVKRFHRHGRQIILHAENPAYAPRYILEGDELRIWGVVTDSIRRHRHHG</sequence>
<evidence type="ECO:0000256" key="1">
    <source>
        <dbReference type="ARBA" id="ARBA00007484"/>
    </source>
</evidence>
<evidence type="ECO:0000313" key="9">
    <source>
        <dbReference type="EMBL" id="RJG12917.1"/>
    </source>
</evidence>
<evidence type="ECO:0000256" key="5">
    <source>
        <dbReference type="ARBA" id="ARBA00023204"/>
    </source>
</evidence>
<evidence type="ECO:0000256" key="3">
    <source>
        <dbReference type="ARBA" id="ARBA00022801"/>
    </source>
</evidence>
<dbReference type="GO" id="GO:0009432">
    <property type="term" value="P:SOS response"/>
    <property type="evidence" value="ECO:0007669"/>
    <property type="project" value="UniProtKB-KW"/>
</dbReference>
<dbReference type="SUPFAM" id="SSF51306">
    <property type="entry name" value="LexA/Signal peptidase"/>
    <property type="match status" value="1"/>
</dbReference>
<dbReference type="AlphaFoldDB" id="A0A418XKD1"/>
<dbReference type="PRINTS" id="PR00726">
    <property type="entry name" value="LEXASERPTASE"/>
</dbReference>
<feature type="domain" description="Peptidase S24/S26A/S26B/S26C" evidence="8">
    <location>
        <begin position="17"/>
        <end position="133"/>
    </location>
</feature>
<dbReference type="Gene3D" id="2.10.109.10">
    <property type="entry name" value="Umud Fragment, subunit A"/>
    <property type="match status" value="1"/>
</dbReference>
<keyword evidence="6" id="KW-0742">SOS response</keyword>